<reference evidence="2" key="1">
    <citation type="submission" date="2022-03" db="EMBL/GenBank/DDBJ databases">
        <title>Brevibacterium spongiae sp. nov., isolated from marine sponge.</title>
        <authorList>
            <person name="Li Z."/>
            <person name="Zhang M."/>
        </authorList>
    </citation>
    <scope>NUCLEOTIDE SEQUENCE</scope>
    <source>
        <strain evidence="2">WHS-Z9</strain>
    </source>
</reference>
<sequence length="84" mass="8610">MKKGSANSNPTMMDVIGTILSRLVNVALFIVIAILTLAALNGRTDLHLGLCAVLSIVSGLVGTVLIRLLLKGIGALGARSSSQP</sequence>
<evidence type="ECO:0000313" key="3">
    <source>
        <dbReference type="Proteomes" id="UP001064879"/>
    </source>
</evidence>
<gene>
    <name evidence="2" type="ORF">L1F31_08445</name>
</gene>
<accession>A0ABY5SSV2</accession>
<evidence type="ECO:0000256" key="1">
    <source>
        <dbReference type="SAM" id="Phobius"/>
    </source>
</evidence>
<feature type="transmembrane region" description="Helical" evidence="1">
    <location>
        <begin position="46"/>
        <end position="70"/>
    </location>
</feature>
<proteinExistence type="predicted"/>
<keyword evidence="3" id="KW-1185">Reference proteome</keyword>
<evidence type="ECO:0000313" key="2">
    <source>
        <dbReference type="EMBL" id="UVI37665.1"/>
    </source>
</evidence>
<dbReference type="EMBL" id="CP093443">
    <property type="protein sequence ID" value="UVI37665.1"/>
    <property type="molecule type" value="Genomic_DNA"/>
</dbReference>
<keyword evidence="1" id="KW-0812">Transmembrane</keyword>
<dbReference type="Proteomes" id="UP001064879">
    <property type="component" value="Chromosome"/>
</dbReference>
<keyword evidence="1" id="KW-1133">Transmembrane helix</keyword>
<organism evidence="2 3">
    <name type="scientific">Brevibacterium spongiae</name>
    <dbReference type="NCBI Taxonomy" id="2909672"/>
    <lineage>
        <taxon>Bacteria</taxon>
        <taxon>Bacillati</taxon>
        <taxon>Actinomycetota</taxon>
        <taxon>Actinomycetes</taxon>
        <taxon>Micrococcales</taxon>
        <taxon>Brevibacteriaceae</taxon>
        <taxon>Brevibacterium</taxon>
    </lineage>
</organism>
<protein>
    <submittedName>
        <fullName evidence="2">Uncharacterized protein</fullName>
    </submittedName>
</protein>
<keyword evidence="1" id="KW-0472">Membrane</keyword>
<name>A0ABY5SSV2_9MICO</name>
<feature type="transmembrane region" description="Helical" evidence="1">
    <location>
        <begin position="20"/>
        <end position="40"/>
    </location>
</feature>
<dbReference type="RefSeq" id="WP_265420201.1">
    <property type="nucleotide sequence ID" value="NZ_CP093443.1"/>
</dbReference>